<keyword evidence="5" id="KW-1185">Reference proteome</keyword>
<protein>
    <submittedName>
        <fullName evidence="4">Uncharacterized protein</fullName>
    </submittedName>
</protein>
<dbReference type="Proteomes" id="UP000823405">
    <property type="component" value="Unassembled WGS sequence"/>
</dbReference>
<evidence type="ECO:0000259" key="2">
    <source>
        <dbReference type="Pfam" id="PF14033"/>
    </source>
</evidence>
<gene>
    <name evidence="4" type="ORF">BGZ97_000589</name>
</gene>
<evidence type="ECO:0000259" key="3">
    <source>
        <dbReference type="Pfam" id="PF21666"/>
    </source>
</evidence>
<dbReference type="Pfam" id="PF21666">
    <property type="entry name" value="DUF4246_N"/>
    <property type="match status" value="1"/>
</dbReference>
<reference evidence="4" key="1">
    <citation type="journal article" date="2020" name="Fungal Divers.">
        <title>Resolving the Mortierellaceae phylogeny through synthesis of multi-gene phylogenetics and phylogenomics.</title>
        <authorList>
            <person name="Vandepol N."/>
            <person name="Liber J."/>
            <person name="Desiro A."/>
            <person name="Na H."/>
            <person name="Kennedy M."/>
            <person name="Barry K."/>
            <person name="Grigoriev I.V."/>
            <person name="Miller A.N."/>
            <person name="O'Donnell K."/>
            <person name="Stajich J.E."/>
            <person name="Bonito G."/>
        </authorList>
    </citation>
    <scope>NUCLEOTIDE SEQUENCE</scope>
    <source>
        <strain evidence="4">NVP60</strain>
    </source>
</reference>
<feature type="compositionally biased region" description="Acidic residues" evidence="1">
    <location>
        <begin position="257"/>
        <end position="275"/>
    </location>
</feature>
<feature type="region of interest" description="Disordered" evidence="1">
    <location>
        <begin position="257"/>
        <end position="292"/>
    </location>
</feature>
<dbReference type="EMBL" id="JAAAIN010001109">
    <property type="protein sequence ID" value="KAG0306839.1"/>
    <property type="molecule type" value="Genomic_DNA"/>
</dbReference>
<dbReference type="InterPro" id="IPR049192">
    <property type="entry name" value="DUF4246_C"/>
</dbReference>
<organism evidence="4 5">
    <name type="scientific">Linnemannia gamsii</name>
    <dbReference type="NCBI Taxonomy" id="64522"/>
    <lineage>
        <taxon>Eukaryota</taxon>
        <taxon>Fungi</taxon>
        <taxon>Fungi incertae sedis</taxon>
        <taxon>Mucoromycota</taxon>
        <taxon>Mortierellomycotina</taxon>
        <taxon>Mortierellomycetes</taxon>
        <taxon>Mortierellales</taxon>
        <taxon>Mortierellaceae</taxon>
        <taxon>Linnemannia</taxon>
    </lineage>
</organism>
<dbReference type="Pfam" id="PF14033">
    <property type="entry name" value="DUF4246"/>
    <property type="match status" value="1"/>
</dbReference>
<dbReference type="AlphaFoldDB" id="A0A9P6R0H9"/>
<feature type="domain" description="DUF4246" evidence="2">
    <location>
        <begin position="47"/>
        <end position="488"/>
    </location>
</feature>
<evidence type="ECO:0000313" key="4">
    <source>
        <dbReference type="EMBL" id="KAG0306839.1"/>
    </source>
</evidence>
<proteinExistence type="predicted"/>
<dbReference type="OrthoDB" id="415532at2759"/>
<comment type="caution">
    <text evidence="4">The sequence shown here is derived from an EMBL/GenBank/DDBJ whole genome shotgun (WGS) entry which is preliminary data.</text>
</comment>
<evidence type="ECO:0000256" key="1">
    <source>
        <dbReference type="SAM" id="MobiDB-lite"/>
    </source>
</evidence>
<evidence type="ECO:0000313" key="5">
    <source>
        <dbReference type="Proteomes" id="UP000823405"/>
    </source>
</evidence>
<name>A0A9P6R0H9_9FUNG</name>
<dbReference type="InterPro" id="IPR049207">
    <property type="entry name" value="DUF4246_N"/>
</dbReference>
<dbReference type="InterPro" id="IPR025340">
    <property type="entry name" value="DUF4246"/>
</dbReference>
<sequence>MRAASNAIREKPNWWVKIKDPLIVANWRRELLEESRTREERFYLSDEQIDFVFQELDWFAQKRQEQVDHGARVTIDVGVEGTRRADGLVPEELRGRLLECVKKLEDVSDDKKDWHPGSDNQVLDLVHPSLFPFVAGRTRVTDKQAIPPLDFITAGSVLDVAPISRSKMVGSNFYSKTHQWLPTDFDVTSEGKVKARSYINNLHPLEHKEAYLVLEEILEKFLPMFEEVLSEIETFPRNRLEANRYWYGSMPEFEIDHEDDTDEEEDEDEDEEEGVDGNGDRPPKKSKEPKERKVYQWYSSDEYYRNRLPQPVPIPVFAPKEDLPPYSLKTITPTKKPLQVIVKLANIELTPSNSHYDGGTWHVEGMANENIVATGIYYYGTENITDSRIKFRVQIAEPDYEQSDDRGTKHLYGVENEDPLVQYLDGIATKQDRYVVFPNIFQHKVQSFSLADPTKPGYRKILAFFLVNPEDPILSTTFVPPQQEDWDNRAFVKEVHNKLPPELLREVDQMVDWPMDLKEAKKHRADLMAERRSFSETIKTDLFERPFSLCEH</sequence>
<accession>A0A9P6R0H9</accession>
<feature type="domain" description="DUF4246" evidence="3">
    <location>
        <begin position="1"/>
        <end position="30"/>
    </location>
</feature>
<feature type="compositionally biased region" description="Basic and acidic residues" evidence="1">
    <location>
        <begin position="278"/>
        <end position="292"/>
    </location>
</feature>
<dbReference type="PANTHER" id="PTHR33119">
    <property type="entry name" value="IFI3P"/>
    <property type="match status" value="1"/>
</dbReference>
<dbReference type="PANTHER" id="PTHR33119:SF1">
    <property type="entry name" value="FE2OG DIOXYGENASE DOMAIN-CONTAINING PROTEIN"/>
    <property type="match status" value="1"/>
</dbReference>